<dbReference type="AlphaFoldDB" id="A0A7X3K5U7"/>
<proteinExistence type="predicted"/>
<evidence type="ECO:0000259" key="2">
    <source>
        <dbReference type="Pfam" id="PF04773"/>
    </source>
</evidence>
<dbReference type="EMBL" id="WQRF01000012">
    <property type="protein sequence ID" value="MVT00955.1"/>
    <property type="molecule type" value="Genomic_DNA"/>
</dbReference>
<comment type="caution">
    <text evidence="3">The sequence shown here is derived from an EMBL/GenBank/DDBJ whole genome shotgun (WGS) entry which is preliminary data.</text>
</comment>
<dbReference type="Proteomes" id="UP000438106">
    <property type="component" value="Unassembled WGS sequence"/>
</dbReference>
<evidence type="ECO:0000313" key="3">
    <source>
        <dbReference type="EMBL" id="MVT00955.1"/>
    </source>
</evidence>
<feature type="chain" id="PRO_5030882134" description="FecR protein domain-containing protein" evidence="1">
    <location>
        <begin position="23"/>
        <end position="323"/>
    </location>
</feature>
<gene>
    <name evidence="3" type="ORF">GO014_18210</name>
</gene>
<evidence type="ECO:0000313" key="4">
    <source>
        <dbReference type="Proteomes" id="UP000438106"/>
    </source>
</evidence>
<evidence type="ECO:0000256" key="1">
    <source>
        <dbReference type="SAM" id="SignalP"/>
    </source>
</evidence>
<accession>A0A7X3K5U7</accession>
<keyword evidence="4" id="KW-1185">Reference proteome</keyword>
<dbReference type="Pfam" id="PF04773">
    <property type="entry name" value="FecR"/>
    <property type="match status" value="1"/>
</dbReference>
<protein>
    <recommendedName>
        <fullName evidence="2">FecR protein domain-containing protein</fullName>
    </recommendedName>
</protein>
<dbReference type="PANTHER" id="PTHR38731">
    <property type="entry name" value="LIPL45-RELATED LIPOPROTEIN-RELATED"/>
    <property type="match status" value="1"/>
</dbReference>
<organism evidence="3 4">
    <name type="scientific">Devosia marina</name>
    <dbReference type="NCBI Taxonomy" id="2683198"/>
    <lineage>
        <taxon>Bacteria</taxon>
        <taxon>Pseudomonadati</taxon>
        <taxon>Pseudomonadota</taxon>
        <taxon>Alphaproteobacteria</taxon>
        <taxon>Hyphomicrobiales</taxon>
        <taxon>Devosiaceae</taxon>
        <taxon>Devosia</taxon>
    </lineage>
</organism>
<feature type="signal peptide" evidence="1">
    <location>
        <begin position="1"/>
        <end position="22"/>
    </location>
</feature>
<dbReference type="InterPro" id="IPR006860">
    <property type="entry name" value="FecR"/>
</dbReference>
<sequence length="323" mass="31120">MYLGKSIIVAFSLLCTGSAALAEEWIAERLRGTVMQLERNTWVALERGDVVPDGGKVRTAANGRLELVRGQESIALGPNTQIAVRDAAGQKMTSVIQSSGVVTIEAEKRNVQHFSVQTPILAAIVKGTQFTVTYSNGLATVDVASGVVQVQDSVHDMVVDVTRGQSAAASLTRPLDVSGPGADKVVFLIEGAAVPAAARDAVLRGDLAGAVANVGATSGGTNAAVGAAVSGGTANVSAGASAGGGIVNVSAGASTGGGSGNVSVGTSAGGASVGAGASTGSGSVGVSVGVGGGSSSGSSSSGSTATVDAGIVEVGVSLSGLGL</sequence>
<dbReference type="RefSeq" id="WP_157291723.1">
    <property type="nucleotide sequence ID" value="NZ_WQRF01000012.1"/>
</dbReference>
<feature type="domain" description="FecR protein" evidence="2">
    <location>
        <begin position="56"/>
        <end position="149"/>
    </location>
</feature>
<dbReference type="Gene3D" id="2.60.120.1440">
    <property type="match status" value="1"/>
</dbReference>
<keyword evidence="1" id="KW-0732">Signal</keyword>
<dbReference type="PANTHER" id="PTHR38731:SF3">
    <property type="entry name" value="BLL6125 PROTEIN"/>
    <property type="match status" value="1"/>
</dbReference>
<reference evidence="3 4" key="1">
    <citation type="submission" date="2019-12" db="EMBL/GenBank/DDBJ databases">
        <title>Devosia maris sp. nov., isolated from the deep seawater.</title>
        <authorList>
            <person name="Liu Y."/>
        </authorList>
    </citation>
    <scope>NUCLEOTIDE SEQUENCE [LARGE SCALE GENOMIC DNA]</scope>
    <source>
        <strain evidence="3 4">L53-10-65</strain>
    </source>
</reference>
<name>A0A7X3K5U7_9HYPH</name>